<dbReference type="InterPro" id="IPR021424">
    <property type="entry name" value="PorA"/>
</dbReference>
<feature type="region of interest" description="Disordered" evidence="1">
    <location>
        <begin position="1"/>
        <end position="31"/>
    </location>
</feature>
<dbReference type="Pfam" id="PF11271">
    <property type="entry name" value="PorA"/>
    <property type="match status" value="1"/>
</dbReference>
<keyword evidence="2" id="KW-1133">Transmembrane helix</keyword>
<feature type="compositionally biased region" description="Basic residues" evidence="1">
    <location>
        <begin position="1"/>
        <end position="10"/>
    </location>
</feature>
<keyword evidence="4" id="KW-1185">Reference proteome</keyword>
<evidence type="ECO:0000313" key="3">
    <source>
        <dbReference type="EMBL" id="MFC5751552.1"/>
    </source>
</evidence>
<reference evidence="4" key="1">
    <citation type="journal article" date="2019" name="Int. J. Syst. Evol. Microbiol.">
        <title>The Global Catalogue of Microorganisms (GCM) 10K type strain sequencing project: providing services to taxonomists for standard genome sequencing and annotation.</title>
        <authorList>
            <consortium name="The Broad Institute Genomics Platform"/>
            <consortium name="The Broad Institute Genome Sequencing Center for Infectious Disease"/>
            <person name="Wu L."/>
            <person name="Ma J."/>
        </authorList>
    </citation>
    <scope>NUCLEOTIDE SEQUENCE [LARGE SCALE GENOMIC DNA]</scope>
    <source>
        <strain evidence="4">KCTC 42087</strain>
    </source>
</reference>
<comment type="caution">
    <text evidence="3">The sequence shown here is derived from an EMBL/GenBank/DDBJ whole genome shotgun (WGS) entry which is preliminary data.</text>
</comment>
<name>A0ABW1A9A2_9ACTN</name>
<gene>
    <name evidence="3" type="ORF">ACFPZN_38550</name>
</gene>
<dbReference type="RefSeq" id="WP_378287479.1">
    <property type="nucleotide sequence ID" value="NZ_JBHSON010000071.1"/>
</dbReference>
<accession>A0ABW1A9A2</accession>
<sequence length="344" mass="37137">MSQGRTRRRSPASSPEPAPARPGRPPGRRGGPGAAAVVVLAVAFFALALAVLLRFFVADRLLVAPTDAYTRAELRANGATYFDRRALKPRTGADLTLTTTVRGNVRASNGDVAVWDTFAVLEDLANGNQIDISQHRMAFDRRTAGLVNCCGATAKPPSGPPVYGTFLPIGVGKRAYQVHDTSTGRAWPMRYEATETIGGLRTYRYTQRIEETRIGEQSGGVPSTLLGLPGPSRTVAADRYYRGTVTAWVEPRTGAIVDRRQRVTSTVRGRDGQGELLAADFDLRMSPETRRALIARAEDSAGTVTLLRTTGPITGLVAGLVLLGLGTVLLVRRRRRDELANEPF</sequence>
<protein>
    <submittedName>
        <fullName evidence="3">DUF3068 domain-containing protein</fullName>
    </submittedName>
</protein>
<dbReference type="NCBIfam" id="TIGR01167">
    <property type="entry name" value="LPXTG_anchor"/>
    <property type="match status" value="1"/>
</dbReference>
<feature type="transmembrane region" description="Helical" evidence="2">
    <location>
        <begin position="313"/>
        <end position="331"/>
    </location>
</feature>
<feature type="transmembrane region" description="Helical" evidence="2">
    <location>
        <begin position="34"/>
        <end position="57"/>
    </location>
</feature>
<dbReference type="Proteomes" id="UP001596074">
    <property type="component" value="Unassembled WGS sequence"/>
</dbReference>
<dbReference type="EMBL" id="JBHSON010000071">
    <property type="protein sequence ID" value="MFC5751552.1"/>
    <property type="molecule type" value="Genomic_DNA"/>
</dbReference>
<evidence type="ECO:0000256" key="1">
    <source>
        <dbReference type="SAM" id="MobiDB-lite"/>
    </source>
</evidence>
<evidence type="ECO:0000313" key="4">
    <source>
        <dbReference type="Proteomes" id="UP001596074"/>
    </source>
</evidence>
<proteinExistence type="predicted"/>
<evidence type="ECO:0000256" key="2">
    <source>
        <dbReference type="SAM" id="Phobius"/>
    </source>
</evidence>
<feature type="compositionally biased region" description="Pro residues" evidence="1">
    <location>
        <begin position="14"/>
        <end position="25"/>
    </location>
</feature>
<keyword evidence="2" id="KW-0472">Membrane</keyword>
<organism evidence="3 4">
    <name type="scientific">Actinomadura rugatobispora</name>
    <dbReference type="NCBI Taxonomy" id="1994"/>
    <lineage>
        <taxon>Bacteria</taxon>
        <taxon>Bacillati</taxon>
        <taxon>Actinomycetota</taxon>
        <taxon>Actinomycetes</taxon>
        <taxon>Streptosporangiales</taxon>
        <taxon>Thermomonosporaceae</taxon>
        <taxon>Actinomadura</taxon>
    </lineage>
</organism>
<keyword evidence="2" id="KW-0812">Transmembrane</keyword>